<sequence>MSSFSTLLTLCTLLLAGQSILSARPNAKKNAILIFADDAGFMQSAYNNSVCDTPNLDKLAARGLVINRGYTSVSSCSPSRSVLAMLPPSLSSSQPTPLPPPPPSSYYP</sequence>
<dbReference type="PANTHER" id="PTHR42693:SF33">
    <property type="entry name" value="ARYLSULFATASE"/>
    <property type="match status" value="1"/>
</dbReference>
<dbReference type="Gene3D" id="3.40.720.10">
    <property type="entry name" value="Alkaline Phosphatase, subunit A"/>
    <property type="match status" value="1"/>
</dbReference>
<feature type="region of interest" description="Disordered" evidence="3">
    <location>
        <begin position="87"/>
        <end position="108"/>
    </location>
</feature>
<feature type="signal peptide" evidence="4">
    <location>
        <begin position="1"/>
        <end position="22"/>
    </location>
</feature>
<dbReference type="PANTHER" id="PTHR42693">
    <property type="entry name" value="ARYLSULFATASE FAMILY MEMBER"/>
    <property type="match status" value="1"/>
</dbReference>
<evidence type="ECO:0000256" key="2">
    <source>
        <dbReference type="ARBA" id="ARBA00008779"/>
    </source>
</evidence>
<proteinExistence type="inferred from homology"/>
<comment type="cofactor">
    <cofactor evidence="1">
        <name>Ca(2+)</name>
        <dbReference type="ChEBI" id="CHEBI:29108"/>
    </cofactor>
</comment>
<evidence type="ECO:0000256" key="1">
    <source>
        <dbReference type="ARBA" id="ARBA00001913"/>
    </source>
</evidence>
<evidence type="ECO:0000313" key="7">
    <source>
        <dbReference type="Proteomes" id="UP000735302"/>
    </source>
</evidence>
<organism evidence="6 7">
    <name type="scientific">Plakobranchus ocellatus</name>
    <dbReference type="NCBI Taxonomy" id="259542"/>
    <lineage>
        <taxon>Eukaryota</taxon>
        <taxon>Metazoa</taxon>
        <taxon>Spiralia</taxon>
        <taxon>Lophotrochozoa</taxon>
        <taxon>Mollusca</taxon>
        <taxon>Gastropoda</taxon>
        <taxon>Heterobranchia</taxon>
        <taxon>Euthyneura</taxon>
        <taxon>Panpulmonata</taxon>
        <taxon>Sacoglossa</taxon>
        <taxon>Placobranchoidea</taxon>
        <taxon>Plakobranchidae</taxon>
        <taxon>Plakobranchus</taxon>
    </lineage>
</organism>
<dbReference type="Pfam" id="PF00884">
    <property type="entry name" value="Sulfatase"/>
    <property type="match status" value="1"/>
</dbReference>
<dbReference type="InterPro" id="IPR000917">
    <property type="entry name" value="Sulfatase_N"/>
</dbReference>
<comment type="caution">
    <text evidence="6">The sequence shown here is derived from an EMBL/GenBank/DDBJ whole genome shotgun (WGS) entry which is preliminary data.</text>
</comment>
<dbReference type="EMBL" id="BLXT01003974">
    <property type="protein sequence ID" value="GFO08673.1"/>
    <property type="molecule type" value="Genomic_DNA"/>
</dbReference>
<feature type="domain" description="Sulfatase N-terminal" evidence="5">
    <location>
        <begin position="29"/>
        <end position="92"/>
    </location>
</feature>
<comment type="similarity">
    <text evidence="2">Belongs to the sulfatase family.</text>
</comment>
<evidence type="ECO:0000259" key="5">
    <source>
        <dbReference type="Pfam" id="PF00884"/>
    </source>
</evidence>
<evidence type="ECO:0000256" key="3">
    <source>
        <dbReference type="SAM" id="MobiDB-lite"/>
    </source>
</evidence>
<dbReference type="Proteomes" id="UP000735302">
    <property type="component" value="Unassembled WGS sequence"/>
</dbReference>
<dbReference type="InterPro" id="IPR017850">
    <property type="entry name" value="Alkaline_phosphatase_core_sf"/>
</dbReference>
<evidence type="ECO:0000313" key="6">
    <source>
        <dbReference type="EMBL" id="GFO08673.1"/>
    </source>
</evidence>
<keyword evidence="7" id="KW-1185">Reference proteome</keyword>
<dbReference type="GO" id="GO:0004065">
    <property type="term" value="F:arylsulfatase activity"/>
    <property type="evidence" value="ECO:0007669"/>
    <property type="project" value="TreeGrafter"/>
</dbReference>
<dbReference type="InterPro" id="IPR050738">
    <property type="entry name" value="Sulfatase"/>
</dbReference>
<gene>
    <name evidence="6" type="ORF">PoB_003517800</name>
</gene>
<dbReference type="AlphaFoldDB" id="A0AAV4APF5"/>
<reference evidence="6 7" key="1">
    <citation type="journal article" date="2021" name="Elife">
        <title>Chloroplast acquisition without the gene transfer in kleptoplastic sea slugs, Plakobranchus ocellatus.</title>
        <authorList>
            <person name="Maeda T."/>
            <person name="Takahashi S."/>
            <person name="Yoshida T."/>
            <person name="Shimamura S."/>
            <person name="Takaki Y."/>
            <person name="Nagai Y."/>
            <person name="Toyoda A."/>
            <person name="Suzuki Y."/>
            <person name="Arimoto A."/>
            <person name="Ishii H."/>
            <person name="Satoh N."/>
            <person name="Nishiyama T."/>
            <person name="Hasebe M."/>
            <person name="Maruyama T."/>
            <person name="Minagawa J."/>
            <person name="Obokata J."/>
            <person name="Shigenobu S."/>
        </authorList>
    </citation>
    <scope>NUCLEOTIDE SEQUENCE [LARGE SCALE GENOMIC DNA]</scope>
</reference>
<feature type="compositionally biased region" description="Pro residues" evidence="3">
    <location>
        <begin position="96"/>
        <end position="108"/>
    </location>
</feature>
<accession>A0AAV4APF5</accession>
<feature type="chain" id="PRO_5043483949" evidence="4">
    <location>
        <begin position="23"/>
        <end position="108"/>
    </location>
</feature>
<name>A0AAV4APF5_9GAST</name>
<dbReference type="SUPFAM" id="SSF53649">
    <property type="entry name" value="Alkaline phosphatase-like"/>
    <property type="match status" value="1"/>
</dbReference>
<keyword evidence="4" id="KW-0732">Signal</keyword>
<evidence type="ECO:0000256" key="4">
    <source>
        <dbReference type="SAM" id="SignalP"/>
    </source>
</evidence>
<protein>
    <submittedName>
        <fullName evidence="6">N-sulphoglucosamine sulphohydrolase</fullName>
    </submittedName>
</protein>